<dbReference type="EMBL" id="DYZL01000224">
    <property type="protein sequence ID" value="HJH44343.1"/>
    <property type="molecule type" value="Genomic_DNA"/>
</dbReference>
<keyword evidence="3" id="KW-1185">Reference proteome</keyword>
<sequence length="97" mass="10683">MGKGALLDEVVAGPVPCEPDIVSVTAEPGHRVLLEYETGERRRFDVSPYIHGDFYGALNDEDYFKQVQVMAGGMVIGWPNGQDIAPDDLYELSEPVE</sequence>
<dbReference type="EMBL" id="PPEL01000021">
    <property type="protein sequence ID" value="PNV65652.1"/>
    <property type="molecule type" value="Genomic_DNA"/>
</dbReference>
<gene>
    <name evidence="2" type="ORF">C2L80_05320</name>
    <name evidence="1" type="ORF">K8V16_11190</name>
</gene>
<dbReference type="InterPro" id="IPR018841">
    <property type="entry name" value="DUF2442"/>
</dbReference>
<dbReference type="Proteomes" id="UP000236488">
    <property type="component" value="Unassembled WGS sequence"/>
</dbReference>
<protein>
    <submittedName>
        <fullName evidence="2">DUF2442 domain-containing protein</fullName>
    </submittedName>
</protein>
<evidence type="ECO:0000313" key="1">
    <source>
        <dbReference type="EMBL" id="HJH44343.1"/>
    </source>
</evidence>
<accession>A0A2K2U5Z1</accession>
<dbReference type="RefSeq" id="WP_092197094.1">
    <property type="nucleotide sequence ID" value="NZ_DBEYRC010000004.1"/>
</dbReference>
<reference evidence="1" key="2">
    <citation type="journal article" date="2021" name="PeerJ">
        <title>Extensive microbial diversity within the chicken gut microbiome revealed by metagenomics and culture.</title>
        <authorList>
            <person name="Gilroy R."/>
            <person name="Ravi A."/>
            <person name="Getino M."/>
            <person name="Pursley I."/>
            <person name="Horton D.L."/>
            <person name="Alikhan N.F."/>
            <person name="Baker D."/>
            <person name="Gharbi K."/>
            <person name="Hall N."/>
            <person name="Watson M."/>
            <person name="Adriaenssens E.M."/>
            <person name="Foster-Nyarko E."/>
            <person name="Jarju S."/>
            <person name="Secka A."/>
            <person name="Antonio M."/>
            <person name="Oren A."/>
            <person name="Chaudhuri R.R."/>
            <person name="La Ragione R."/>
            <person name="Hildebrand F."/>
            <person name="Pallen M.J."/>
        </authorList>
    </citation>
    <scope>NUCLEOTIDE SEQUENCE</scope>
    <source>
        <strain evidence="1">USAMLcec12-2067</strain>
    </source>
</reference>
<dbReference type="Gene3D" id="3.30.2020.10">
    <property type="entry name" value="NE0471-like N-terminal domain"/>
    <property type="match status" value="1"/>
</dbReference>
<dbReference type="InterPro" id="IPR036782">
    <property type="entry name" value="NE0471-like_N"/>
</dbReference>
<evidence type="ECO:0000313" key="2">
    <source>
        <dbReference type="EMBL" id="PNV65652.1"/>
    </source>
</evidence>
<dbReference type="Pfam" id="PF10387">
    <property type="entry name" value="DUF2442"/>
    <property type="match status" value="1"/>
</dbReference>
<dbReference type="SUPFAM" id="SSF143880">
    <property type="entry name" value="NE0471 N-terminal domain-like"/>
    <property type="match status" value="1"/>
</dbReference>
<reference evidence="1" key="3">
    <citation type="submission" date="2021-09" db="EMBL/GenBank/DDBJ databases">
        <authorList>
            <person name="Gilroy R."/>
        </authorList>
    </citation>
    <scope>NUCLEOTIDE SEQUENCE</scope>
    <source>
        <strain evidence="1">USAMLcec12-2067</strain>
    </source>
</reference>
<dbReference type="Proteomes" id="UP000789325">
    <property type="component" value="Unassembled WGS sequence"/>
</dbReference>
<organism evidence="2 3">
    <name type="scientific">Rubneribacter badeniensis</name>
    <dbReference type="NCBI Taxonomy" id="2070688"/>
    <lineage>
        <taxon>Bacteria</taxon>
        <taxon>Bacillati</taxon>
        <taxon>Actinomycetota</taxon>
        <taxon>Coriobacteriia</taxon>
        <taxon>Eggerthellales</taxon>
        <taxon>Eggerthellaceae</taxon>
        <taxon>Rubneribacter</taxon>
    </lineage>
</organism>
<dbReference type="AlphaFoldDB" id="A0A2K2U5Z1"/>
<proteinExistence type="predicted"/>
<name>A0A2K2U5Z1_9ACTN</name>
<evidence type="ECO:0000313" key="3">
    <source>
        <dbReference type="Proteomes" id="UP000236488"/>
    </source>
</evidence>
<reference evidence="2 3" key="1">
    <citation type="journal article" date="2018" name="Int. J. Syst. Evol. Microbiol.">
        <title>Rubneribacter badeniensis gen. nov., sp. nov. and Enteroscipio rubneri gen. nov., sp. nov., new members of the Eggerthellaceae isolated from human faeces.</title>
        <authorList>
            <person name="Danylec N."/>
            <person name="Gobl A."/>
            <person name="Stoll D.A."/>
            <person name="Hetzer B."/>
            <person name="Kulling S.E."/>
            <person name="Huch M."/>
        </authorList>
    </citation>
    <scope>NUCLEOTIDE SEQUENCE [LARGE SCALE GENOMIC DNA]</scope>
    <source>
        <strain evidence="2 3">ResAG-85</strain>
    </source>
</reference>
<comment type="caution">
    <text evidence="2">The sequence shown here is derived from an EMBL/GenBank/DDBJ whole genome shotgun (WGS) entry which is preliminary data.</text>
</comment>